<accession>A0A1I4I5S9</accession>
<dbReference type="InterPro" id="IPR046461">
    <property type="entry name" value="TerL_ATPase"/>
</dbReference>
<reference evidence="3 4" key="1">
    <citation type="submission" date="2016-10" db="EMBL/GenBank/DDBJ databases">
        <authorList>
            <person name="de Groot N.N."/>
        </authorList>
    </citation>
    <scope>NUCLEOTIDE SEQUENCE [LARGE SCALE GENOMIC DNA]</scope>
    <source>
        <strain evidence="3 4">M79</strain>
    </source>
</reference>
<evidence type="ECO:0000259" key="1">
    <source>
        <dbReference type="Pfam" id="PF03354"/>
    </source>
</evidence>
<dbReference type="EMBL" id="FOTJ01000013">
    <property type="protein sequence ID" value="SFL49427.1"/>
    <property type="molecule type" value="Genomic_DNA"/>
</dbReference>
<sequence>MIDVFEAFKKLNIGKIKRNYKDEGTRYCFDVLTKKQIAGYYIQLACFRHLRDLERSLNGEFDYDYNLKAVQSILSFAAICPNVDTGEPTQLMPWQEFILSQIFGWRDSLGNKRFSRVLLSVARGQGKTYICSIISCYSYLIECSGLSNQDLMVASNITEQAQKLFGYVRTMMQFLIDKPFKKVAETLEIEPQYNRIIQRKGGNILRQMSAESGKFDSYHFVSAIFDEAGETEHSEVTKKITSGQVKVRNKQFIQISTAYPDPTVPFKQEEDAVIQSIEKDDGKAEEQLCLIWCQDSKEELNQPKTWVKSNPLLDLESDREVLLKGLFTEKGNAELLGAIDSFINKNLNLWLTVKSDAYVSLEDYKETIIENFDIKGREVYIGFDASLSSDNTAFGFVFPYENDEGEHCYHLMQHSFIPFKMLGNIESKEKSDGIAYRDLANQGFCTITNDPRGLIDLDQVYDWLLKVVEENQLKVKLFAYDAARTNRLTQLLEQNTDWNILNLKQTSMVLSESIKFIQDGFIRQKVTHRDDRILEKALLNAEIEENKGGISVGKSKRSFKIDVVDALVDAMYQGMYHFDDLQKTDNPYDKLSNKELEAMILGGGIGF</sequence>
<dbReference type="AlphaFoldDB" id="A0A1I4I5S9"/>
<dbReference type="OrthoDB" id="9760250at2"/>
<evidence type="ECO:0000259" key="2">
    <source>
        <dbReference type="Pfam" id="PF20441"/>
    </source>
</evidence>
<dbReference type="Gene3D" id="3.40.50.300">
    <property type="entry name" value="P-loop containing nucleotide triphosphate hydrolases"/>
    <property type="match status" value="1"/>
</dbReference>
<organism evidence="3 4">
    <name type="scientific">Lactococcus garvieae</name>
    <dbReference type="NCBI Taxonomy" id="1363"/>
    <lineage>
        <taxon>Bacteria</taxon>
        <taxon>Bacillati</taxon>
        <taxon>Bacillota</taxon>
        <taxon>Bacilli</taxon>
        <taxon>Lactobacillales</taxon>
        <taxon>Streptococcaceae</taxon>
        <taxon>Lactococcus</taxon>
    </lineage>
</organism>
<proteinExistence type="predicted"/>
<dbReference type="Pfam" id="PF20441">
    <property type="entry name" value="TerL_nuclease"/>
    <property type="match status" value="1"/>
</dbReference>
<feature type="domain" description="Terminase large subunit-like endonuclease" evidence="2">
    <location>
        <begin position="294"/>
        <end position="573"/>
    </location>
</feature>
<dbReference type="GO" id="GO:0004519">
    <property type="term" value="F:endonuclease activity"/>
    <property type="evidence" value="ECO:0007669"/>
    <property type="project" value="InterPro"/>
</dbReference>
<dbReference type="RefSeq" id="WP_074751631.1">
    <property type="nucleotide sequence ID" value="NZ_FOTJ01000013.1"/>
</dbReference>
<feature type="domain" description="Terminase large subunit-like ATPase" evidence="1">
    <location>
        <begin position="93"/>
        <end position="260"/>
    </location>
</feature>
<evidence type="ECO:0000313" key="4">
    <source>
        <dbReference type="Proteomes" id="UP000181969"/>
    </source>
</evidence>
<evidence type="ECO:0000313" key="3">
    <source>
        <dbReference type="EMBL" id="SFL49427.1"/>
    </source>
</evidence>
<protein>
    <submittedName>
        <fullName evidence="3">Phage terminase-like protein, large subunit, contains N-terminal HTH domain</fullName>
    </submittedName>
</protein>
<dbReference type="PANTHER" id="PTHR41287:SF1">
    <property type="entry name" value="PROTEIN YMFN"/>
    <property type="match status" value="1"/>
</dbReference>
<gene>
    <name evidence="3" type="ORF">SAMN05216438_11313</name>
</gene>
<dbReference type="InterPro" id="IPR027417">
    <property type="entry name" value="P-loop_NTPase"/>
</dbReference>
<dbReference type="PANTHER" id="PTHR41287">
    <property type="match status" value="1"/>
</dbReference>
<dbReference type="Proteomes" id="UP000181969">
    <property type="component" value="Unassembled WGS sequence"/>
</dbReference>
<name>A0A1I4I5S9_9LACT</name>
<dbReference type="Pfam" id="PF03354">
    <property type="entry name" value="TerL_ATPase"/>
    <property type="match status" value="1"/>
</dbReference>
<dbReference type="InterPro" id="IPR046462">
    <property type="entry name" value="TerL_nuclease"/>
</dbReference>
<dbReference type="InterPro" id="IPR005021">
    <property type="entry name" value="Terminase_largesu-like"/>
</dbReference>